<evidence type="ECO:0000313" key="7">
    <source>
        <dbReference type="Proteomes" id="UP000006461"/>
    </source>
</evidence>
<keyword evidence="7" id="KW-1185">Reference proteome</keyword>
<comment type="subcellular location">
    <subcellularLocation>
        <location evidence="1">Membrane</location>
        <topology evidence="1">Multi-pass membrane protein</topology>
    </subcellularLocation>
</comment>
<evidence type="ECO:0000256" key="2">
    <source>
        <dbReference type="ARBA" id="ARBA00022692"/>
    </source>
</evidence>
<dbReference type="InterPro" id="IPR032808">
    <property type="entry name" value="DoxX"/>
</dbReference>
<accession>I4F0T2</accession>
<dbReference type="KEGG" id="mmar:MODMU_3841"/>
<organism evidence="6 7">
    <name type="scientific">Modestobacter italicus (strain DSM 44449 / CECT 9708 / BC 501)</name>
    <dbReference type="NCBI Taxonomy" id="2732864"/>
    <lineage>
        <taxon>Bacteria</taxon>
        <taxon>Bacillati</taxon>
        <taxon>Actinomycetota</taxon>
        <taxon>Actinomycetes</taxon>
        <taxon>Geodermatophilales</taxon>
        <taxon>Geodermatophilaceae</taxon>
        <taxon>Modestobacter</taxon>
    </lineage>
</organism>
<reference evidence="6 7" key="1">
    <citation type="journal article" date="2012" name="J. Bacteriol.">
        <title>Genome Sequence of Radiation-Resistant Modestobacter marinus Strain BC501, a Representative Actinobacterium That Thrives on Calcareous Stone Surfaces.</title>
        <authorList>
            <person name="Normand P."/>
            <person name="Gury J."/>
            <person name="Pujic P."/>
            <person name="Chouaia B."/>
            <person name="Crotti E."/>
            <person name="Brusetti L."/>
            <person name="Daffonchio D."/>
            <person name="Vacherie B."/>
            <person name="Barbe V."/>
            <person name="Medigue C."/>
            <person name="Calteau A."/>
            <person name="Ghodhbane-Gtari F."/>
            <person name="Essoussi I."/>
            <person name="Nouioui I."/>
            <person name="Abbassi-Ghozzi I."/>
            <person name="Gtari M."/>
        </authorList>
    </citation>
    <scope>NUCLEOTIDE SEQUENCE [LARGE SCALE GENOMIC DNA]</scope>
    <source>
        <strain evidence="7">BC 501</strain>
    </source>
</reference>
<evidence type="ECO:0008006" key="8">
    <source>
        <dbReference type="Google" id="ProtNLM"/>
    </source>
</evidence>
<keyword evidence="2 5" id="KW-0812">Transmembrane</keyword>
<name>I4F0T2_MODI5</name>
<gene>
    <name evidence="6" type="ordered locus">MODMU_3841</name>
</gene>
<dbReference type="PATRIC" id="fig|477641.3.peg.3596"/>
<dbReference type="STRING" id="477641.MODMU_3841"/>
<feature type="transmembrane region" description="Helical" evidence="5">
    <location>
        <begin position="111"/>
        <end position="130"/>
    </location>
</feature>
<evidence type="ECO:0000313" key="6">
    <source>
        <dbReference type="EMBL" id="CCH89245.1"/>
    </source>
</evidence>
<feature type="transmembrane region" description="Helical" evidence="5">
    <location>
        <begin position="26"/>
        <end position="42"/>
    </location>
</feature>
<evidence type="ECO:0000256" key="3">
    <source>
        <dbReference type="ARBA" id="ARBA00022989"/>
    </source>
</evidence>
<evidence type="ECO:0000256" key="1">
    <source>
        <dbReference type="ARBA" id="ARBA00004141"/>
    </source>
</evidence>
<feature type="transmembrane region" description="Helical" evidence="5">
    <location>
        <begin position="87"/>
        <end position="105"/>
    </location>
</feature>
<dbReference type="Proteomes" id="UP000006461">
    <property type="component" value="Chromosome"/>
</dbReference>
<dbReference type="OrthoDB" id="3576439at2"/>
<dbReference type="HOGENOM" id="CLU_126433_7_0_11"/>
<dbReference type="OMA" id="WFRIVTG"/>
<protein>
    <recommendedName>
        <fullName evidence="8">DoxX family protein</fullName>
    </recommendedName>
</protein>
<dbReference type="AlphaFoldDB" id="I4F0T2"/>
<sequence>MNTTTTAPVVAPVGTARSRAARIGSWAVRILLSAQFFTGGALKVTGEASMVTMFEDLGGGAGLRLFVGACEVAGAVGLLIPRLMRPAAAGLVVLMVGAVVTNVAILGTNPVLPLVFGLLAAVVAASNWTGTAR</sequence>
<feature type="transmembrane region" description="Helical" evidence="5">
    <location>
        <begin position="62"/>
        <end position="80"/>
    </location>
</feature>
<dbReference type="EMBL" id="FO203431">
    <property type="protein sequence ID" value="CCH89245.1"/>
    <property type="molecule type" value="Genomic_DNA"/>
</dbReference>
<evidence type="ECO:0000256" key="4">
    <source>
        <dbReference type="ARBA" id="ARBA00023136"/>
    </source>
</evidence>
<evidence type="ECO:0000256" key="5">
    <source>
        <dbReference type="SAM" id="Phobius"/>
    </source>
</evidence>
<keyword evidence="3 5" id="KW-1133">Transmembrane helix</keyword>
<dbReference type="GO" id="GO:0016020">
    <property type="term" value="C:membrane"/>
    <property type="evidence" value="ECO:0007669"/>
    <property type="project" value="UniProtKB-SubCell"/>
</dbReference>
<dbReference type="Pfam" id="PF13564">
    <property type="entry name" value="DoxX_2"/>
    <property type="match status" value="1"/>
</dbReference>
<keyword evidence="4 5" id="KW-0472">Membrane</keyword>
<proteinExistence type="predicted"/>